<dbReference type="Proteomes" id="UP000799538">
    <property type="component" value="Unassembled WGS sequence"/>
</dbReference>
<sequence>MCERKHCVYSTIDGPGPRAALSCGWRWFCQCWEPPSPLLLVSKAFSHDALQIFYAKNRFVIKPKGDLYTTVEARQPHRSELSHFLRLVPESALWALRDIEAVFPAFEARQYTRVTPPANNDLLKLLSEKEQFLNLSGLTIRLYVPFFDTSDKIDIMAWKTHGLPKWKFPSAWEQHRQMVLAFKELHGLHKLFVHLHKPWRHRDNSRWSMHMPGGHVSTPERYDMEAELEKEVMGPNYDGNTPDRYDEPKSGWWMIFWDLPGLSG</sequence>
<dbReference type="EMBL" id="ML992503">
    <property type="protein sequence ID" value="KAF2225900.1"/>
    <property type="molecule type" value="Genomic_DNA"/>
</dbReference>
<organism evidence="1 2">
    <name type="scientific">Elsinoe ampelina</name>
    <dbReference type="NCBI Taxonomy" id="302913"/>
    <lineage>
        <taxon>Eukaryota</taxon>
        <taxon>Fungi</taxon>
        <taxon>Dikarya</taxon>
        <taxon>Ascomycota</taxon>
        <taxon>Pezizomycotina</taxon>
        <taxon>Dothideomycetes</taxon>
        <taxon>Dothideomycetidae</taxon>
        <taxon>Myriangiales</taxon>
        <taxon>Elsinoaceae</taxon>
        <taxon>Elsinoe</taxon>
    </lineage>
</organism>
<evidence type="ECO:0000313" key="2">
    <source>
        <dbReference type="Proteomes" id="UP000799538"/>
    </source>
</evidence>
<accession>A0A6A6GK78</accession>
<proteinExistence type="predicted"/>
<gene>
    <name evidence="1" type="ORF">BDZ85DRAFT_72912</name>
</gene>
<evidence type="ECO:0000313" key="1">
    <source>
        <dbReference type="EMBL" id="KAF2225900.1"/>
    </source>
</evidence>
<protein>
    <submittedName>
        <fullName evidence="1">Uncharacterized protein</fullName>
    </submittedName>
</protein>
<keyword evidence="2" id="KW-1185">Reference proteome</keyword>
<dbReference type="AlphaFoldDB" id="A0A6A6GK78"/>
<name>A0A6A6GK78_9PEZI</name>
<dbReference type="OrthoDB" id="2099276at2759"/>
<reference evidence="2" key="1">
    <citation type="journal article" date="2020" name="Stud. Mycol.">
        <title>101 Dothideomycetes genomes: A test case for predicting lifestyles and emergence of pathogens.</title>
        <authorList>
            <person name="Haridas S."/>
            <person name="Albert R."/>
            <person name="Binder M."/>
            <person name="Bloem J."/>
            <person name="LaButti K."/>
            <person name="Salamov A."/>
            <person name="Andreopoulos B."/>
            <person name="Baker S."/>
            <person name="Barry K."/>
            <person name="Bills G."/>
            <person name="Bluhm B."/>
            <person name="Cannon C."/>
            <person name="Castanera R."/>
            <person name="Culley D."/>
            <person name="Daum C."/>
            <person name="Ezra D."/>
            <person name="Gonzalez J."/>
            <person name="Henrissat B."/>
            <person name="Kuo A."/>
            <person name="Liang C."/>
            <person name="Lipzen A."/>
            <person name="Lutzoni F."/>
            <person name="Magnuson J."/>
            <person name="Mondo S."/>
            <person name="Nolan M."/>
            <person name="Ohm R."/>
            <person name="Pangilinan J."/>
            <person name="Park H.-J."/>
            <person name="Ramirez L."/>
            <person name="Alfaro M."/>
            <person name="Sun H."/>
            <person name="Tritt A."/>
            <person name="Yoshinaga Y."/>
            <person name="Zwiers L.-H."/>
            <person name="Turgeon B."/>
            <person name="Goodwin S."/>
            <person name="Spatafora J."/>
            <person name="Crous P."/>
            <person name="Grigoriev I."/>
        </authorList>
    </citation>
    <scope>NUCLEOTIDE SEQUENCE [LARGE SCALE GENOMIC DNA]</scope>
    <source>
        <strain evidence="2">CECT 20119</strain>
    </source>
</reference>